<gene>
    <name evidence="1" type="ORF">RD149_09835</name>
</gene>
<dbReference type="EMBL" id="JAVLUS010000006">
    <property type="protein sequence ID" value="MDS1114071.1"/>
    <property type="molecule type" value="Genomic_DNA"/>
</dbReference>
<organism evidence="1 2">
    <name type="scientific">Gordonia westfalica</name>
    <dbReference type="NCBI Taxonomy" id="158898"/>
    <lineage>
        <taxon>Bacteria</taxon>
        <taxon>Bacillati</taxon>
        <taxon>Actinomycetota</taxon>
        <taxon>Actinomycetes</taxon>
        <taxon>Mycobacteriales</taxon>
        <taxon>Gordoniaceae</taxon>
        <taxon>Gordonia</taxon>
    </lineage>
</organism>
<evidence type="ECO:0000313" key="1">
    <source>
        <dbReference type="EMBL" id="MDS1114071.1"/>
    </source>
</evidence>
<reference evidence="1 2" key="1">
    <citation type="submission" date="2023-08" db="EMBL/GenBank/DDBJ databases">
        <title>Bioegradation of LLDPE and BLDPE plastic by marine bacteria from coast plastic debris.</title>
        <authorList>
            <person name="Rong Z."/>
        </authorList>
    </citation>
    <scope>NUCLEOTIDE SEQUENCE [LARGE SCALE GENOMIC DNA]</scope>
    <source>
        <strain evidence="1 2">Z-2</strain>
    </source>
</reference>
<proteinExistence type="predicted"/>
<dbReference type="RefSeq" id="WP_310950281.1">
    <property type="nucleotide sequence ID" value="NZ_JAVLUS010000006.1"/>
</dbReference>
<dbReference type="Proteomes" id="UP001265083">
    <property type="component" value="Unassembled WGS sequence"/>
</dbReference>
<sequence length="185" mass="18960">MPDNPITPRGFTTEDLGSALSEIIDHVDTAGWGQSPSVFALVPTSVLAEQAPDVLGDAADSVFTPIQQECPDLDAFLASAVWPHAVAGAAVAIEIVVAPPAPGDDGTPRYVVGESGAAGAGGHDGASEPNPARLVVGVLRNGKDLAIMRLRRQPGEDVETLTHPRLGTELRAALAGTFSPDAPES</sequence>
<dbReference type="NCBIfam" id="NF040618">
    <property type="entry name" value="PPA1309_fam"/>
    <property type="match status" value="1"/>
</dbReference>
<keyword evidence="2" id="KW-1185">Reference proteome</keyword>
<protein>
    <submittedName>
        <fullName evidence="1">PPA1309 family protein</fullName>
    </submittedName>
</protein>
<comment type="caution">
    <text evidence="1">The sequence shown here is derived from an EMBL/GenBank/DDBJ whole genome shotgun (WGS) entry which is preliminary data.</text>
</comment>
<name>A0ABU2GRI4_9ACTN</name>
<accession>A0ABU2GRI4</accession>
<dbReference type="InterPro" id="IPR047681">
    <property type="entry name" value="PPA1309-like"/>
</dbReference>
<evidence type="ECO:0000313" key="2">
    <source>
        <dbReference type="Proteomes" id="UP001265083"/>
    </source>
</evidence>